<dbReference type="InterPro" id="IPR010510">
    <property type="entry name" value="FGF1-bd"/>
</dbReference>
<evidence type="ECO:0000313" key="9">
    <source>
        <dbReference type="EMBL" id="KAK1792089.1"/>
    </source>
</evidence>
<evidence type="ECO:0000256" key="1">
    <source>
        <dbReference type="ARBA" id="ARBA00004613"/>
    </source>
</evidence>
<keyword evidence="3" id="KW-0964">Secreted</keyword>
<comment type="caution">
    <text evidence="9">The sequence shown here is derived from an EMBL/GenBank/DDBJ whole genome shotgun (WGS) entry which is preliminary data.</text>
</comment>
<sequence length="413" mass="45868">MRAICVFALLLACCAWAVCGQAGPGDDLVAANTTLPTTSVVQQPEPGVWDKPIHFNTKAKDACTMVVSGHGLMTKLRVTCRSKGRSYWCEYLGRPNVCRPYNTKPRHYFTQIMWDMRKLHNACQGLHSYKPKMCHASPAEAQVVFHKSWPRATKPKTPPPAKLPKPGKPSVSKTAPPRKPMKGTTLAPMEVAESSADKLAKEYCWKSLQGNVSTRDKDMRKQRKGKKQVGDMVTYSKDVFKGTFSSKSQAQCTWIATGEKKYTLKVTCIPGPGKTREGITCEYTGDPTRCPAYATNKRNYWKQIARSLKKQKELCTDNRTLVRAGMCKRAQSDAHFKLTVPIASKHIKAVQSKPVHATTSRTATIIKAEGPESTRTADCTEHNDHTKRAEETCGNAWASLCTFIFTFVQSGDC</sequence>
<evidence type="ECO:0000256" key="5">
    <source>
        <dbReference type="ARBA" id="ARBA00023157"/>
    </source>
</evidence>
<dbReference type="Pfam" id="PF06473">
    <property type="entry name" value="FGF-BP1"/>
    <property type="match status" value="2"/>
</dbReference>
<evidence type="ECO:0000256" key="8">
    <source>
        <dbReference type="SAM" id="SignalP"/>
    </source>
</evidence>
<dbReference type="PANTHER" id="PTHR15258:SF1">
    <property type="entry name" value="FIBROBLAST GROWTH FACTOR-BINDING PROTEIN 2"/>
    <property type="match status" value="1"/>
</dbReference>
<reference evidence="9" key="1">
    <citation type="submission" date="2023-03" db="EMBL/GenBank/DDBJ databases">
        <title>Electrophorus voltai genome.</title>
        <authorList>
            <person name="Bian C."/>
        </authorList>
    </citation>
    <scope>NUCLEOTIDE SEQUENCE</scope>
    <source>
        <strain evidence="9">CB-2022</strain>
        <tissue evidence="9">Muscle</tissue>
    </source>
</reference>
<evidence type="ECO:0000256" key="7">
    <source>
        <dbReference type="SAM" id="MobiDB-lite"/>
    </source>
</evidence>
<keyword evidence="5" id="KW-1015">Disulfide bond</keyword>
<accession>A0AAD8Z428</accession>
<dbReference type="GO" id="GO:0007267">
    <property type="term" value="P:cell-cell signaling"/>
    <property type="evidence" value="ECO:0007669"/>
    <property type="project" value="TreeGrafter"/>
</dbReference>
<keyword evidence="10" id="KW-1185">Reference proteome</keyword>
<name>A0AAD8Z428_9TELE</name>
<protein>
    <recommendedName>
        <fullName evidence="11">Fibroblast growth factor binding protein 2a</fullName>
    </recommendedName>
</protein>
<dbReference type="AlphaFoldDB" id="A0AAD8Z428"/>
<dbReference type="Proteomes" id="UP001239994">
    <property type="component" value="Unassembled WGS sequence"/>
</dbReference>
<dbReference type="GO" id="GO:0019838">
    <property type="term" value="F:growth factor binding"/>
    <property type="evidence" value="ECO:0007669"/>
    <property type="project" value="UniProtKB-KW"/>
</dbReference>
<dbReference type="PANTHER" id="PTHR15258">
    <property type="entry name" value="FGF BINDING PROTEIN-RELATED"/>
    <property type="match status" value="1"/>
</dbReference>
<gene>
    <name evidence="9" type="ORF">P4O66_001867</name>
</gene>
<comment type="subcellular location">
    <subcellularLocation>
        <location evidence="1">Secreted</location>
    </subcellularLocation>
</comment>
<evidence type="ECO:0000256" key="4">
    <source>
        <dbReference type="ARBA" id="ARBA00022729"/>
    </source>
</evidence>
<evidence type="ECO:0000313" key="10">
    <source>
        <dbReference type="Proteomes" id="UP001239994"/>
    </source>
</evidence>
<keyword evidence="4 8" id="KW-0732">Signal</keyword>
<dbReference type="GO" id="GO:0005576">
    <property type="term" value="C:extracellular region"/>
    <property type="evidence" value="ECO:0007669"/>
    <property type="project" value="UniProtKB-SubCell"/>
</dbReference>
<comment type="similarity">
    <text evidence="2">Belongs to the fibroblast growth factor-binding protein family.</text>
</comment>
<evidence type="ECO:0000256" key="3">
    <source>
        <dbReference type="ARBA" id="ARBA00022525"/>
    </source>
</evidence>
<evidence type="ECO:0000256" key="2">
    <source>
        <dbReference type="ARBA" id="ARBA00008326"/>
    </source>
</evidence>
<feature type="compositionally biased region" description="Pro residues" evidence="7">
    <location>
        <begin position="156"/>
        <end position="167"/>
    </location>
</feature>
<feature type="chain" id="PRO_5042028198" description="Fibroblast growth factor binding protein 2a" evidence="8">
    <location>
        <begin position="21"/>
        <end position="413"/>
    </location>
</feature>
<feature type="signal peptide" evidence="8">
    <location>
        <begin position="1"/>
        <end position="20"/>
    </location>
</feature>
<dbReference type="EMBL" id="JAROKS010000019">
    <property type="protein sequence ID" value="KAK1792089.1"/>
    <property type="molecule type" value="Genomic_DNA"/>
</dbReference>
<proteinExistence type="inferred from homology"/>
<keyword evidence="6" id="KW-0340">Growth factor binding</keyword>
<evidence type="ECO:0000256" key="6">
    <source>
        <dbReference type="ARBA" id="ARBA00023183"/>
    </source>
</evidence>
<feature type="region of interest" description="Disordered" evidence="7">
    <location>
        <begin position="150"/>
        <end position="184"/>
    </location>
</feature>
<evidence type="ECO:0008006" key="11">
    <source>
        <dbReference type="Google" id="ProtNLM"/>
    </source>
</evidence>
<organism evidence="9 10">
    <name type="scientific">Electrophorus voltai</name>
    <dbReference type="NCBI Taxonomy" id="2609070"/>
    <lineage>
        <taxon>Eukaryota</taxon>
        <taxon>Metazoa</taxon>
        <taxon>Chordata</taxon>
        <taxon>Craniata</taxon>
        <taxon>Vertebrata</taxon>
        <taxon>Euteleostomi</taxon>
        <taxon>Actinopterygii</taxon>
        <taxon>Neopterygii</taxon>
        <taxon>Teleostei</taxon>
        <taxon>Ostariophysi</taxon>
        <taxon>Gymnotiformes</taxon>
        <taxon>Gymnotoidei</taxon>
        <taxon>Gymnotidae</taxon>
        <taxon>Electrophorus</taxon>
    </lineage>
</organism>